<proteinExistence type="inferred from homology"/>
<dbReference type="CDD" id="cd06223">
    <property type="entry name" value="PRTases_typeI"/>
    <property type="match status" value="1"/>
</dbReference>
<dbReference type="PANTHER" id="PTHR47505:SF1">
    <property type="entry name" value="DNA UTILIZATION PROTEIN YHGH"/>
    <property type="match status" value="1"/>
</dbReference>
<evidence type="ECO:0000313" key="4">
    <source>
        <dbReference type="Proteomes" id="UP000830158"/>
    </source>
</evidence>
<gene>
    <name evidence="3" type="ORF">L1857_27680</name>
</gene>
<feature type="domain" description="Phosphoribosyltransferase" evidence="2">
    <location>
        <begin position="197"/>
        <end position="268"/>
    </location>
</feature>
<accession>A0ABY4P1V8</accession>
<dbReference type="RefSeq" id="WP_162831108.1">
    <property type="nucleotide sequence ID" value="NZ_CP091196.1"/>
</dbReference>
<keyword evidence="4" id="KW-1185">Reference proteome</keyword>
<evidence type="ECO:0000259" key="2">
    <source>
        <dbReference type="Pfam" id="PF00156"/>
    </source>
</evidence>
<sequence length="273" mass="30842">MSASSGITRYRPDHRGNRLDAWSIEQSGSTTLLKIRGSKEIAEHILGALPRAEAQTPGRDSEWTCLFRMDFRPPDELTDFLRLLEEVLVLRVRGRYYLDGAVAFDFYKIPDTDGTLRDSPTAILMRAAKDYGPHSDEQRHETERFLCKRLSRIVREHLWFDKATKIVPVPGHDSKEVSASMRIGTAVARETGREIVEVKRRISSRPPAKEMSRADRASFRWEYRVDEDLEGQTVLLIDDVYETGQTMDGVAAAAKYSGAKTVVGLAALRTLSN</sequence>
<dbReference type="InterPro" id="IPR051910">
    <property type="entry name" value="ComF/GntX_DNA_util-trans"/>
</dbReference>
<protein>
    <submittedName>
        <fullName evidence="3">Phosphoribosyltransferase</fullName>
    </submittedName>
</protein>
<dbReference type="Pfam" id="PF00156">
    <property type="entry name" value="Pribosyltran"/>
    <property type="match status" value="1"/>
</dbReference>
<organism evidence="3 4">
    <name type="scientific">Amycolatopsis thermalba</name>
    <dbReference type="NCBI Taxonomy" id="944492"/>
    <lineage>
        <taxon>Bacteria</taxon>
        <taxon>Bacillati</taxon>
        <taxon>Actinomycetota</taxon>
        <taxon>Actinomycetes</taxon>
        <taxon>Pseudonocardiales</taxon>
        <taxon>Pseudonocardiaceae</taxon>
        <taxon>Amycolatopsis</taxon>
    </lineage>
</organism>
<comment type="similarity">
    <text evidence="1">Belongs to the ComF/GntX family.</text>
</comment>
<evidence type="ECO:0000313" key="3">
    <source>
        <dbReference type="EMBL" id="UQS26325.1"/>
    </source>
</evidence>
<evidence type="ECO:0000256" key="1">
    <source>
        <dbReference type="ARBA" id="ARBA00008007"/>
    </source>
</evidence>
<dbReference type="InterPro" id="IPR029057">
    <property type="entry name" value="PRTase-like"/>
</dbReference>
<keyword evidence="3" id="KW-0808">Transferase</keyword>
<dbReference type="GO" id="GO:0016757">
    <property type="term" value="F:glycosyltransferase activity"/>
    <property type="evidence" value="ECO:0007669"/>
    <property type="project" value="UniProtKB-KW"/>
</dbReference>
<name>A0ABY4P1V8_9PSEU</name>
<dbReference type="SUPFAM" id="SSF53271">
    <property type="entry name" value="PRTase-like"/>
    <property type="match status" value="1"/>
</dbReference>
<dbReference type="Proteomes" id="UP000830158">
    <property type="component" value="Chromosome"/>
</dbReference>
<dbReference type="Gene3D" id="3.40.50.2020">
    <property type="match status" value="1"/>
</dbReference>
<reference evidence="3" key="1">
    <citation type="submission" date="2022-01" db="EMBL/GenBank/DDBJ databases">
        <title>PSI-footprinting approach for the identification of protein synthesis inhibitor producers.</title>
        <authorList>
            <person name="Handel F."/>
            <person name="Kulik A."/>
            <person name="Wex K.W."/>
            <person name="Berscheid A."/>
            <person name="Saur J.S."/>
            <person name="Winkler A."/>
            <person name="Wibberg D."/>
            <person name="Kalinowski J."/>
            <person name="Broetz-Oesterhelt H."/>
            <person name="Mast Y."/>
        </authorList>
    </citation>
    <scope>NUCLEOTIDE SEQUENCE</scope>
    <source>
        <strain evidence="3">KNN 49.3e</strain>
    </source>
</reference>
<keyword evidence="3" id="KW-0328">Glycosyltransferase</keyword>
<dbReference type="InterPro" id="IPR000836">
    <property type="entry name" value="PRTase_dom"/>
</dbReference>
<dbReference type="EMBL" id="CP091196">
    <property type="protein sequence ID" value="UQS26325.1"/>
    <property type="molecule type" value="Genomic_DNA"/>
</dbReference>
<dbReference type="PANTHER" id="PTHR47505">
    <property type="entry name" value="DNA UTILIZATION PROTEIN YHGH"/>
    <property type="match status" value="1"/>
</dbReference>